<dbReference type="Pfam" id="PF00809">
    <property type="entry name" value="Pterin_bind"/>
    <property type="match status" value="1"/>
</dbReference>
<feature type="repeat" description="Solcar" evidence="10">
    <location>
        <begin position="408"/>
        <end position="494"/>
    </location>
</feature>
<keyword evidence="8 10" id="KW-0472">Membrane</keyword>
<organism evidence="13 14">
    <name type="scientific">Tetraparma gracilis</name>
    <dbReference type="NCBI Taxonomy" id="2962635"/>
    <lineage>
        <taxon>Eukaryota</taxon>
        <taxon>Sar</taxon>
        <taxon>Stramenopiles</taxon>
        <taxon>Ochrophyta</taxon>
        <taxon>Bolidophyceae</taxon>
        <taxon>Parmales</taxon>
        <taxon>Triparmaceae</taxon>
        <taxon>Tetraparma</taxon>
    </lineage>
</organism>
<evidence type="ECO:0000259" key="12">
    <source>
        <dbReference type="PROSITE" id="PS50972"/>
    </source>
</evidence>
<dbReference type="SUPFAM" id="SSF103506">
    <property type="entry name" value="Mitochondrial carrier"/>
    <property type="match status" value="1"/>
</dbReference>
<name>A0ABQ6MAS5_9STRA</name>
<dbReference type="Gene3D" id="3.20.20.20">
    <property type="entry name" value="Dihydropteroate synthase-like"/>
    <property type="match status" value="1"/>
</dbReference>
<protein>
    <recommendedName>
        <fullName evidence="12">Pterin-binding domain-containing protein</fullName>
    </recommendedName>
</protein>
<keyword evidence="4" id="KW-0846">Cobalamin</keyword>
<keyword evidence="5" id="KW-0808">Transferase</keyword>
<keyword evidence="9" id="KW-0170">Cobalt</keyword>
<evidence type="ECO:0000256" key="2">
    <source>
        <dbReference type="ARBA" id="ARBA00010398"/>
    </source>
</evidence>
<evidence type="ECO:0000256" key="1">
    <source>
        <dbReference type="ARBA" id="ARBA00004141"/>
    </source>
</evidence>
<keyword evidence="11" id="KW-0813">Transport</keyword>
<proteinExistence type="inferred from homology"/>
<evidence type="ECO:0000256" key="9">
    <source>
        <dbReference type="ARBA" id="ARBA00023285"/>
    </source>
</evidence>
<accession>A0ABQ6MAS5</accession>
<dbReference type="SUPFAM" id="SSF51717">
    <property type="entry name" value="Dihydropteroate synthetase-like"/>
    <property type="match status" value="1"/>
</dbReference>
<evidence type="ECO:0000256" key="11">
    <source>
        <dbReference type="RuleBase" id="RU000488"/>
    </source>
</evidence>
<evidence type="ECO:0000256" key="5">
    <source>
        <dbReference type="ARBA" id="ARBA00022679"/>
    </source>
</evidence>
<sequence>KRPKMWLSGLEDLVVDDVHNHLGLPFLNVGERCNIAGSLKFKKLILAGDYGAAMDVAKKQVEDGAHVIDINVDDGMLDGVKAMEKFVKIAITEPEVSKVPFMLDASNFNIVIAGLKWCQGKPIVNSISLKVGEEKFIEHATLLKKHGAACVVMAFDENGQAATAPEKVRICQRSYNILVNVVKFPPEDIIFDPNVLTIGTGMEEHANYGVDFITATKIIKETCPFVKISGGISNLSFGFRGVTKVSGSTLRLAKTMIQREGMCSLYRGVMSPMLGYGLINGSVFFSRSLTKNALLKRNQGGALSFAQECLVGASAGFWSSFVRCPVERVKTYMQVRNSKQVLAPYSSSIVCGVSLVKKHGVLTGLYSGFGATVAREIPQYITYFLTYEKVKEGLQGTAGESKAGGLVPANLVPAVAGGVAGSMVWVPPFYSIDVIKTRLQSAPAGTYSGFVDCVKKSVDKEGAGVFVRGMGLAQARAFLVHGSIFFLYEHCLNFIDHLQRKPGEKVPEQVYTEAR</sequence>
<keyword evidence="7" id="KW-0479">Metal-binding</keyword>
<dbReference type="EMBL" id="BRYB01002625">
    <property type="protein sequence ID" value="GMI22833.1"/>
    <property type="molecule type" value="Genomic_DNA"/>
</dbReference>
<feature type="domain" description="Pterin-binding" evidence="12">
    <location>
        <begin position="26"/>
        <end position="295"/>
    </location>
</feature>
<evidence type="ECO:0000256" key="8">
    <source>
        <dbReference type="ARBA" id="ARBA00023136"/>
    </source>
</evidence>
<feature type="non-terminal residue" evidence="13">
    <location>
        <position position="1"/>
    </location>
</feature>
<dbReference type="Pfam" id="PF00153">
    <property type="entry name" value="Mito_carr"/>
    <property type="match status" value="2"/>
</dbReference>
<dbReference type="InterPro" id="IPR000489">
    <property type="entry name" value="Pterin-binding_dom"/>
</dbReference>
<reference evidence="13 14" key="1">
    <citation type="journal article" date="2023" name="Commun. Biol.">
        <title>Genome analysis of Parmales, the sister group of diatoms, reveals the evolutionary specialization of diatoms from phago-mixotrophs to photoautotrophs.</title>
        <authorList>
            <person name="Ban H."/>
            <person name="Sato S."/>
            <person name="Yoshikawa S."/>
            <person name="Yamada K."/>
            <person name="Nakamura Y."/>
            <person name="Ichinomiya M."/>
            <person name="Sato N."/>
            <person name="Blanc-Mathieu R."/>
            <person name="Endo H."/>
            <person name="Kuwata A."/>
            <person name="Ogata H."/>
        </authorList>
    </citation>
    <scope>NUCLEOTIDE SEQUENCE [LARGE SCALE GENOMIC DNA]</scope>
</reference>
<evidence type="ECO:0000313" key="14">
    <source>
        <dbReference type="Proteomes" id="UP001165060"/>
    </source>
</evidence>
<keyword evidence="3" id="KW-0489">Methyltransferase</keyword>
<evidence type="ECO:0000256" key="10">
    <source>
        <dbReference type="PROSITE-ProRule" id="PRU00282"/>
    </source>
</evidence>
<dbReference type="PROSITE" id="PS50972">
    <property type="entry name" value="PTERIN_BINDING"/>
    <property type="match status" value="1"/>
</dbReference>
<dbReference type="PANTHER" id="PTHR45833">
    <property type="entry name" value="METHIONINE SYNTHASE"/>
    <property type="match status" value="1"/>
</dbReference>
<comment type="subcellular location">
    <subcellularLocation>
        <location evidence="1">Membrane</location>
        <topology evidence="1">Multi-pass membrane protein</topology>
    </subcellularLocation>
</comment>
<feature type="repeat" description="Solcar" evidence="10">
    <location>
        <begin position="303"/>
        <end position="393"/>
    </location>
</feature>
<dbReference type="InterPro" id="IPR023395">
    <property type="entry name" value="MCP_dom_sf"/>
</dbReference>
<dbReference type="Gene3D" id="1.50.40.10">
    <property type="entry name" value="Mitochondrial carrier domain"/>
    <property type="match status" value="1"/>
</dbReference>
<evidence type="ECO:0000313" key="13">
    <source>
        <dbReference type="EMBL" id="GMI22833.1"/>
    </source>
</evidence>
<dbReference type="PROSITE" id="PS50920">
    <property type="entry name" value="SOLCAR"/>
    <property type="match status" value="2"/>
</dbReference>
<keyword evidence="14" id="KW-1185">Reference proteome</keyword>
<dbReference type="InterPro" id="IPR050554">
    <property type="entry name" value="Met_Synthase/Corrinoid"/>
</dbReference>
<evidence type="ECO:0000256" key="3">
    <source>
        <dbReference type="ARBA" id="ARBA00022603"/>
    </source>
</evidence>
<dbReference type="InterPro" id="IPR018108">
    <property type="entry name" value="MCP_transmembrane"/>
</dbReference>
<dbReference type="Proteomes" id="UP001165060">
    <property type="component" value="Unassembled WGS sequence"/>
</dbReference>
<comment type="similarity">
    <text evidence="2">Belongs to the vitamin-B12 dependent methionine synthase family.</text>
</comment>
<comment type="similarity">
    <text evidence="11">Belongs to the mitochondrial carrier (TC 2.A.29) family.</text>
</comment>
<keyword evidence="6 10" id="KW-0812">Transmembrane</keyword>
<evidence type="ECO:0000256" key="4">
    <source>
        <dbReference type="ARBA" id="ARBA00022628"/>
    </source>
</evidence>
<comment type="caution">
    <text evidence="13">The sequence shown here is derived from an EMBL/GenBank/DDBJ whole genome shotgun (WGS) entry which is preliminary data.</text>
</comment>
<dbReference type="PANTHER" id="PTHR45833:SF1">
    <property type="entry name" value="METHIONINE SYNTHASE"/>
    <property type="match status" value="1"/>
</dbReference>
<dbReference type="InterPro" id="IPR011005">
    <property type="entry name" value="Dihydropteroate_synth-like_sf"/>
</dbReference>
<evidence type="ECO:0000256" key="7">
    <source>
        <dbReference type="ARBA" id="ARBA00022723"/>
    </source>
</evidence>
<evidence type="ECO:0000256" key="6">
    <source>
        <dbReference type="ARBA" id="ARBA00022692"/>
    </source>
</evidence>
<gene>
    <name evidence="13" type="ORF">TeGR_g1823</name>
</gene>